<gene>
    <name evidence="2" type="ORF">AX774_g584</name>
</gene>
<dbReference type="AlphaFoldDB" id="A0A1R1PY13"/>
<feature type="non-terminal residue" evidence="2">
    <location>
        <position position="191"/>
    </location>
</feature>
<proteinExistence type="predicted"/>
<feature type="region of interest" description="Disordered" evidence="1">
    <location>
        <begin position="1"/>
        <end position="26"/>
    </location>
</feature>
<feature type="compositionally biased region" description="Polar residues" evidence="1">
    <location>
        <begin position="152"/>
        <end position="166"/>
    </location>
</feature>
<evidence type="ECO:0000256" key="1">
    <source>
        <dbReference type="SAM" id="MobiDB-lite"/>
    </source>
</evidence>
<protein>
    <submittedName>
        <fullName evidence="2">Uncharacterized protein</fullName>
    </submittedName>
</protein>
<dbReference type="OrthoDB" id="5567992at2759"/>
<accession>A0A1R1PY13</accession>
<evidence type="ECO:0000313" key="3">
    <source>
        <dbReference type="Proteomes" id="UP000188320"/>
    </source>
</evidence>
<organism evidence="2 3">
    <name type="scientific">Zancudomyces culisetae</name>
    <name type="common">Gut fungus</name>
    <name type="synonym">Smittium culisetae</name>
    <dbReference type="NCBI Taxonomy" id="1213189"/>
    <lineage>
        <taxon>Eukaryota</taxon>
        <taxon>Fungi</taxon>
        <taxon>Fungi incertae sedis</taxon>
        <taxon>Zoopagomycota</taxon>
        <taxon>Kickxellomycotina</taxon>
        <taxon>Harpellomycetes</taxon>
        <taxon>Harpellales</taxon>
        <taxon>Legeriomycetaceae</taxon>
        <taxon>Zancudomyces</taxon>
    </lineage>
</organism>
<feature type="region of interest" description="Disordered" evidence="1">
    <location>
        <begin position="134"/>
        <end position="191"/>
    </location>
</feature>
<comment type="caution">
    <text evidence="2">The sequence shown here is derived from an EMBL/GenBank/DDBJ whole genome shotgun (WGS) entry which is preliminary data.</text>
</comment>
<reference evidence="3" key="1">
    <citation type="submission" date="2017-01" db="EMBL/GenBank/DDBJ databases">
        <authorList>
            <person name="Wang Y."/>
            <person name="White M."/>
            <person name="Kvist S."/>
            <person name="Moncalvo J.-M."/>
        </authorList>
    </citation>
    <scope>NUCLEOTIDE SEQUENCE [LARGE SCALE GENOMIC DNA]</scope>
    <source>
        <strain evidence="3">COL-18-3</strain>
    </source>
</reference>
<dbReference type="Proteomes" id="UP000188320">
    <property type="component" value="Unassembled WGS sequence"/>
</dbReference>
<sequence length="191" mass="21889">MGKDEDNSEHIGMQSMDGKQSKADDKDIEYERKLQIEKYVNEMKKVFDPRYVNLDDDNSGNYSFVDERIFRDMLAANLIEDSKYNQWASKNEQAKQIDMFLMCMSLCHTVQVEADINKVTADDNDESEHVVIDEEKQEGKLGSSIGKRWPFNSRTHSRNTSQNPSLISMGKKTHNRNKTVSSGVLNLLSGQ</sequence>
<feature type="compositionally biased region" description="Polar residues" evidence="1">
    <location>
        <begin position="178"/>
        <end position="191"/>
    </location>
</feature>
<keyword evidence="3" id="KW-1185">Reference proteome</keyword>
<name>A0A1R1PY13_ZANCU</name>
<evidence type="ECO:0000313" key="2">
    <source>
        <dbReference type="EMBL" id="OMH85854.1"/>
    </source>
</evidence>
<dbReference type="EMBL" id="LSSK01000038">
    <property type="protein sequence ID" value="OMH85854.1"/>
    <property type="molecule type" value="Genomic_DNA"/>
</dbReference>